<name>A0A9N9NBL5_9GLOM</name>
<dbReference type="EMBL" id="CAJVQA010013193">
    <property type="protein sequence ID" value="CAG8722411.1"/>
    <property type="molecule type" value="Genomic_DNA"/>
</dbReference>
<feature type="transmembrane region" description="Helical" evidence="1">
    <location>
        <begin position="328"/>
        <end position="351"/>
    </location>
</feature>
<dbReference type="Proteomes" id="UP000789759">
    <property type="component" value="Unassembled WGS sequence"/>
</dbReference>
<protein>
    <submittedName>
        <fullName evidence="3">6113_t:CDS:1</fullName>
    </submittedName>
</protein>
<keyword evidence="1" id="KW-1133">Transmembrane helix</keyword>
<gene>
    <name evidence="3" type="ORF">CPELLU_LOCUS12977</name>
</gene>
<feature type="non-terminal residue" evidence="3">
    <location>
        <position position="393"/>
    </location>
</feature>
<dbReference type="PANTHER" id="PTHR11177">
    <property type="entry name" value="CHITINASE"/>
    <property type="match status" value="1"/>
</dbReference>
<dbReference type="InterPro" id="IPR050314">
    <property type="entry name" value="Glycosyl_Hydrlase_18"/>
</dbReference>
<dbReference type="GO" id="GO:0004568">
    <property type="term" value="F:chitinase activity"/>
    <property type="evidence" value="ECO:0007669"/>
    <property type="project" value="TreeGrafter"/>
</dbReference>
<keyword evidence="1" id="KW-0472">Membrane</keyword>
<dbReference type="CDD" id="cd12087">
    <property type="entry name" value="TM_EGFR-like"/>
    <property type="match status" value="1"/>
</dbReference>
<reference evidence="3" key="1">
    <citation type="submission" date="2021-06" db="EMBL/GenBank/DDBJ databases">
        <authorList>
            <person name="Kallberg Y."/>
            <person name="Tangrot J."/>
            <person name="Rosling A."/>
        </authorList>
    </citation>
    <scope>NUCLEOTIDE SEQUENCE</scope>
    <source>
        <strain evidence="3">FL966</strain>
    </source>
</reference>
<dbReference type="PANTHER" id="PTHR11177:SF317">
    <property type="entry name" value="CHITINASE 12-RELATED"/>
    <property type="match status" value="1"/>
</dbReference>
<dbReference type="PROSITE" id="PS51910">
    <property type="entry name" value="GH18_2"/>
    <property type="match status" value="1"/>
</dbReference>
<dbReference type="Pfam" id="PF00704">
    <property type="entry name" value="Glyco_hydro_18"/>
    <property type="match status" value="1"/>
</dbReference>
<evidence type="ECO:0000256" key="1">
    <source>
        <dbReference type="SAM" id="Phobius"/>
    </source>
</evidence>
<dbReference type="AlphaFoldDB" id="A0A9N9NBL5"/>
<dbReference type="Gene3D" id="3.20.20.80">
    <property type="entry name" value="Glycosidases"/>
    <property type="match status" value="1"/>
</dbReference>
<dbReference type="InterPro" id="IPR001223">
    <property type="entry name" value="Glyco_hydro18_cat"/>
</dbReference>
<keyword evidence="4" id="KW-1185">Reference proteome</keyword>
<dbReference type="OrthoDB" id="2446683at2759"/>
<dbReference type="SUPFAM" id="SSF51445">
    <property type="entry name" value="(Trans)glycosidases"/>
    <property type="match status" value="1"/>
</dbReference>
<evidence type="ECO:0000259" key="2">
    <source>
        <dbReference type="PROSITE" id="PS51910"/>
    </source>
</evidence>
<evidence type="ECO:0000313" key="3">
    <source>
        <dbReference type="EMBL" id="CAG8722411.1"/>
    </source>
</evidence>
<keyword evidence="1" id="KW-0812">Transmembrane</keyword>
<feature type="domain" description="GH18" evidence="2">
    <location>
        <begin position="1"/>
        <end position="305"/>
    </location>
</feature>
<dbReference type="GO" id="GO:0005975">
    <property type="term" value="P:carbohydrate metabolic process"/>
    <property type="evidence" value="ECO:0007669"/>
    <property type="project" value="InterPro"/>
</dbReference>
<evidence type="ECO:0000313" key="4">
    <source>
        <dbReference type="Proteomes" id="UP000789759"/>
    </source>
</evidence>
<dbReference type="InterPro" id="IPR017853">
    <property type="entry name" value="GH"/>
</dbReference>
<dbReference type="Gene3D" id="1.20.5.510">
    <property type="entry name" value="Single helix bin"/>
    <property type="match status" value="1"/>
</dbReference>
<accession>A0A9N9NBL5</accession>
<dbReference type="GO" id="GO:0005576">
    <property type="term" value="C:extracellular region"/>
    <property type="evidence" value="ECO:0007669"/>
    <property type="project" value="TreeGrafter"/>
</dbReference>
<proteinExistence type="predicted"/>
<organism evidence="3 4">
    <name type="scientific">Cetraspora pellucida</name>
    <dbReference type="NCBI Taxonomy" id="1433469"/>
    <lineage>
        <taxon>Eukaryota</taxon>
        <taxon>Fungi</taxon>
        <taxon>Fungi incertae sedis</taxon>
        <taxon>Mucoromycota</taxon>
        <taxon>Glomeromycotina</taxon>
        <taxon>Glomeromycetes</taxon>
        <taxon>Diversisporales</taxon>
        <taxon>Gigasporaceae</taxon>
        <taxon>Cetraspora</taxon>
    </lineage>
</organism>
<dbReference type="GO" id="GO:0006032">
    <property type="term" value="P:chitin catabolic process"/>
    <property type="evidence" value="ECO:0007669"/>
    <property type="project" value="TreeGrafter"/>
</dbReference>
<sequence>IILSVLLPTDVNNLNSFFNINNSVYYPNSTQNSKFISDLVSIVTINGFDGIDIDYPYKLPCGPSGFVTVFSSFLTGISAKLFGSGKSLTITAGQYPINITYDIIDFVNIQAFHLNINDTTTSAGVDKISQILSSWNNFVNYSKLVLGVEFGGIVEVVSDDSNNIKSDIENHKLRPVNNPNFNFPFANEQIPDLCKSSSYAYLSWENLNSLLSPSSCPTNLTSSPAWTYGFVNNAKQPYLYQQPNSSNPNPNNPFSRFYVAFYEDYQSLNAKLNYIKNNNLFGVAIADITKDSKDLQLTNFILGIQPSKPGENGISTISPPPSPSNTGAIVGGVIGSIMFVSALVAVGIILYRRRHEAKMSNPLINTNNQACLDTNPQVYSDINPQKMYTLKKE</sequence>
<dbReference type="GO" id="GO:0008061">
    <property type="term" value="F:chitin binding"/>
    <property type="evidence" value="ECO:0007669"/>
    <property type="project" value="TreeGrafter"/>
</dbReference>
<comment type="caution">
    <text evidence="3">The sequence shown here is derived from an EMBL/GenBank/DDBJ whole genome shotgun (WGS) entry which is preliminary data.</text>
</comment>